<accession>A0A1M5KLY7</accession>
<gene>
    <name evidence="1" type="ORF">SAMN05443248_1882</name>
</gene>
<proteinExistence type="predicted"/>
<name>A0A1M5KLY7_9BRAD</name>
<sequence length="84" mass="9264">MRIGYTRPFSFQIGRRPETTVSSVRHGVTEITLSDGRLVRATLHVKSVKVDPTKPGAIDVSYNVIAEVMATPDTPICDVHETIQ</sequence>
<organism evidence="1 2">
    <name type="scientific">Bradyrhizobium erythrophlei</name>
    <dbReference type="NCBI Taxonomy" id="1437360"/>
    <lineage>
        <taxon>Bacteria</taxon>
        <taxon>Pseudomonadati</taxon>
        <taxon>Pseudomonadota</taxon>
        <taxon>Alphaproteobacteria</taxon>
        <taxon>Hyphomicrobiales</taxon>
        <taxon>Nitrobacteraceae</taxon>
        <taxon>Bradyrhizobium</taxon>
    </lineage>
</organism>
<evidence type="ECO:0000313" key="2">
    <source>
        <dbReference type="Proteomes" id="UP000189796"/>
    </source>
</evidence>
<reference evidence="1 2" key="1">
    <citation type="submission" date="2016-11" db="EMBL/GenBank/DDBJ databases">
        <authorList>
            <person name="Jaros S."/>
            <person name="Januszkiewicz K."/>
            <person name="Wedrychowicz H."/>
        </authorList>
    </citation>
    <scope>NUCLEOTIDE SEQUENCE [LARGE SCALE GENOMIC DNA]</scope>
    <source>
        <strain evidence="1 2">GAS138</strain>
    </source>
</reference>
<dbReference type="Proteomes" id="UP000189796">
    <property type="component" value="Chromosome I"/>
</dbReference>
<protein>
    <submittedName>
        <fullName evidence="1">Uncharacterized protein</fullName>
    </submittedName>
</protein>
<dbReference type="AlphaFoldDB" id="A0A1M5KLY7"/>
<dbReference type="EMBL" id="LT670817">
    <property type="protein sequence ID" value="SHG53720.1"/>
    <property type="molecule type" value="Genomic_DNA"/>
</dbReference>
<evidence type="ECO:0000313" key="1">
    <source>
        <dbReference type="EMBL" id="SHG53720.1"/>
    </source>
</evidence>